<reference evidence="1 2" key="1">
    <citation type="submission" date="2018-12" db="EMBL/GenBank/DDBJ databases">
        <title>Genome sequence and assembly of Colletotrichum trifolii.</title>
        <authorList>
            <person name="Gan P."/>
            <person name="Shirasu K."/>
        </authorList>
    </citation>
    <scope>NUCLEOTIDE SEQUENCE [LARGE SCALE GENOMIC DNA]</scope>
    <source>
        <strain evidence="1 2">543-2</strain>
    </source>
</reference>
<keyword evidence="2" id="KW-1185">Reference proteome</keyword>
<evidence type="ECO:0000313" key="2">
    <source>
        <dbReference type="Proteomes" id="UP000295703"/>
    </source>
</evidence>
<dbReference type="Proteomes" id="UP000295703">
    <property type="component" value="Unassembled WGS sequence"/>
</dbReference>
<comment type="caution">
    <text evidence="1">The sequence shown here is derived from an EMBL/GenBank/DDBJ whole genome shotgun (WGS) entry which is preliminary data.</text>
</comment>
<sequence length="146" mass="16598">MCTIHVLQCPTCKSIPSALRQPCPSTPAYHVCHAGLTTSITTYLHPGHCETCLFRTGPYENLPQATPPLTPALPLPRATLRSSFESLSSTRRQRYEWRVRTMWRRSIRRARSFCGVGPERHCARKEGNRRGWEGIVGIKRKDSKHS</sequence>
<gene>
    <name evidence="1" type="ORF">CTRI78_v000309</name>
</gene>
<dbReference type="AlphaFoldDB" id="A0A4R8S127"/>
<protein>
    <submittedName>
        <fullName evidence="1">Uncharacterized protein</fullName>
    </submittedName>
</protein>
<name>A0A4R8S127_COLTR</name>
<dbReference type="EMBL" id="RYZW01000002">
    <property type="protein sequence ID" value="TDZ74890.1"/>
    <property type="molecule type" value="Genomic_DNA"/>
</dbReference>
<accession>A0A4R8S127</accession>
<evidence type="ECO:0000313" key="1">
    <source>
        <dbReference type="EMBL" id="TDZ74890.1"/>
    </source>
</evidence>
<proteinExistence type="predicted"/>
<organism evidence="1 2">
    <name type="scientific">Colletotrichum trifolii</name>
    <dbReference type="NCBI Taxonomy" id="5466"/>
    <lineage>
        <taxon>Eukaryota</taxon>
        <taxon>Fungi</taxon>
        <taxon>Dikarya</taxon>
        <taxon>Ascomycota</taxon>
        <taxon>Pezizomycotina</taxon>
        <taxon>Sordariomycetes</taxon>
        <taxon>Hypocreomycetidae</taxon>
        <taxon>Glomerellales</taxon>
        <taxon>Glomerellaceae</taxon>
        <taxon>Colletotrichum</taxon>
        <taxon>Colletotrichum orbiculare species complex</taxon>
    </lineage>
</organism>